<dbReference type="Pfam" id="PF00582">
    <property type="entry name" value="Usp"/>
    <property type="match status" value="1"/>
</dbReference>
<dbReference type="PATRIC" id="fig|190650.5.peg.1478"/>
<organism evidence="3 4">
    <name type="scientific">Caulobacter vibrioides (strain ATCC 19089 / CIP 103742 / CB 15)</name>
    <name type="common">Caulobacter crescentus</name>
    <dbReference type="NCBI Taxonomy" id="190650"/>
    <lineage>
        <taxon>Bacteria</taxon>
        <taxon>Pseudomonadati</taxon>
        <taxon>Pseudomonadota</taxon>
        <taxon>Alphaproteobacteria</taxon>
        <taxon>Caulobacterales</taxon>
        <taxon>Caulobacteraceae</taxon>
        <taxon>Caulobacter</taxon>
    </lineage>
</organism>
<feature type="domain" description="UspA" evidence="2">
    <location>
        <begin position="204"/>
        <end position="270"/>
    </location>
</feature>
<dbReference type="eggNOG" id="COG0589">
    <property type="taxonomic scope" value="Bacteria"/>
</dbReference>
<evidence type="ECO:0000313" key="3">
    <source>
        <dbReference type="EMBL" id="AAK23433.1"/>
    </source>
</evidence>
<dbReference type="AlphaFoldDB" id="Q9A8A2"/>
<keyword evidence="4" id="KW-1185">Reference proteome</keyword>
<accession>Q9A8A2</accession>
<name>Q9A8A2_CAUVC</name>
<dbReference type="SUPFAM" id="SSF52402">
    <property type="entry name" value="Adenine nucleotide alpha hydrolases-like"/>
    <property type="match status" value="2"/>
</dbReference>
<dbReference type="Proteomes" id="UP000001816">
    <property type="component" value="Chromosome"/>
</dbReference>
<dbReference type="InterPro" id="IPR006016">
    <property type="entry name" value="UspA"/>
</dbReference>
<gene>
    <name evidence="3" type="ordered locus">CC_1452</name>
</gene>
<proteinExistence type="inferred from homology"/>
<evidence type="ECO:0000256" key="1">
    <source>
        <dbReference type="ARBA" id="ARBA00008791"/>
    </source>
</evidence>
<dbReference type="EMBL" id="AE005673">
    <property type="protein sequence ID" value="AAK23433.1"/>
    <property type="molecule type" value="Genomic_DNA"/>
</dbReference>
<dbReference type="PANTHER" id="PTHR46268:SF15">
    <property type="entry name" value="UNIVERSAL STRESS PROTEIN HP_0031"/>
    <property type="match status" value="1"/>
</dbReference>
<dbReference type="EnsemblBacteria" id="AAK23433">
    <property type="protein sequence ID" value="AAK23433"/>
    <property type="gene ID" value="CC_1452"/>
</dbReference>
<dbReference type="KEGG" id="ccr:CC_1452"/>
<dbReference type="PANTHER" id="PTHR46268">
    <property type="entry name" value="STRESS RESPONSE PROTEIN NHAX"/>
    <property type="match status" value="1"/>
</dbReference>
<dbReference type="HOGENOM" id="CLU_049301_5_0_5"/>
<reference evidence="3 4" key="1">
    <citation type="journal article" date="2001" name="Proc. Natl. Acad. Sci. U.S.A.">
        <title>Complete genome sequence of Caulobacter crescentus.</title>
        <authorList>
            <person name="Nierman W.C."/>
            <person name="Feldblyum T.V."/>
            <person name="Laub M.T."/>
            <person name="Paulsen I.T."/>
            <person name="Nelson K.E."/>
            <person name="Eisen J.A."/>
            <person name="Heidelberg J.F."/>
            <person name="Alley M.R."/>
            <person name="Ohta N."/>
            <person name="Maddock J.R."/>
            <person name="Potocka I."/>
            <person name="Nelson W.C."/>
            <person name="Newton A."/>
            <person name="Stephens C."/>
            <person name="Phadke N.D."/>
            <person name="Ely B."/>
            <person name="DeBoy R.T."/>
            <person name="Dodson R.J."/>
            <person name="Durkin A.S."/>
            <person name="Gwinn M.L."/>
            <person name="Haft D.H."/>
            <person name="Kolonay J.F."/>
            <person name="Smit J."/>
            <person name="Craven M.B."/>
            <person name="Khouri H."/>
            <person name="Shetty J."/>
            <person name="Berry K."/>
            <person name="Utterback T."/>
            <person name="Tran K."/>
            <person name="Wolf A."/>
            <person name="Vamathevan J."/>
            <person name="Ermolaeva M."/>
            <person name="White O."/>
            <person name="Salzberg S.L."/>
            <person name="Venter J.C."/>
            <person name="Shapiro L."/>
            <person name="Fraser C.M."/>
        </authorList>
    </citation>
    <scope>NUCLEOTIDE SEQUENCE [LARGE SCALE GENOMIC DNA]</scope>
    <source>
        <strain evidence="4">ATCC 19089 / CB15</strain>
    </source>
</reference>
<protein>
    <recommendedName>
        <fullName evidence="2">UspA domain-containing protein</fullName>
    </recommendedName>
</protein>
<dbReference type="SMR" id="Q9A8A2"/>
<dbReference type="BioCyc" id="CAULO:CC1452-MONOMER"/>
<dbReference type="Gene3D" id="3.40.50.12370">
    <property type="match status" value="1"/>
</dbReference>
<dbReference type="STRING" id="190650.CC_1452"/>
<comment type="similarity">
    <text evidence="1">Belongs to the universal stress protein A family.</text>
</comment>
<dbReference type="CDD" id="cd00293">
    <property type="entry name" value="USP-like"/>
    <property type="match status" value="1"/>
</dbReference>
<sequence length="280" mass="28988">MEMPSKGSSIMSWARIMVPLAGTPNDQGVLTSAATLAAAFNAELACVHAPADMADLMPWMGEGFMGGVQVTALESLKEAAQEGAKTVGKMAADLGYGRTRVISLDSPVWAGLAMEGRLSDVIVFDDAAARGKGPLAESFQQLVADEQRPILVARPGFRTDGVALIAWDGGKEASRAVRTALPLLEKASAVVVAGAPAASSRAFELDRLVEFLAARGVKASVRALEGSGDAGSLLLGAAKDVNANLLVAGAFGHPRLQEFIFGGTTRTLLNSDGPSLFLSH</sequence>
<dbReference type="PIR" id="E87429">
    <property type="entry name" value="E87429"/>
</dbReference>
<evidence type="ECO:0000313" key="4">
    <source>
        <dbReference type="Proteomes" id="UP000001816"/>
    </source>
</evidence>
<evidence type="ECO:0000259" key="2">
    <source>
        <dbReference type="Pfam" id="PF00582"/>
    </source>
</evidence>